<dbReference type="PROSITE" id="PS50090">
    <property type="entry name" value="MYB_LIKE"/>
    <property type="match status" value="1"/>
</dbReference>
<accession>A0A2J6R9Y5</accession>
<keyword evidence="5" id="KW-1185">Reference proteome</keyword>
<evidence type="ECO:0000256" key="1">
    <source>
        <dbReference type="SAM" id="Coils"/>
    </source>
</evidence>
<dbReference type="OrthoDB" id="10502557at2759"/>
<keyword evidence="1" id="KW-0175">Coiled coil</keyword>
<feature type="compositionally biased region" description="Polar residues" evidence="2">
    <location>
        <begin position="1"/>
        <end position="14"/>
    </location>
</feature>
<feature type="region of interest" description="Disordered" evidence="2">
    <location>
        <begin position="339"/>
        <end position="376"/>
    </location>
</feature>
<dbReference type="Proteomes" id="UP000235786">
    <property type="component" value="Unassembled WGS sequence"/>
</dbReference>
<gene>
    <name evidence="4" type="ORF">L207DRAFT_637707</name>
</gene>
<reference evidence="4 5" key="1">
    <citation type="submission" date="2016-04" db="EMBL/GenBank/DDBJ databases">
        <title>A degradative enzymes factory behind the ericoid mycorrhizal symbiosis.</title>
        <authorList>
            <consortium name="DOE Joint Genome Institute"/>
            <person name="Martino E."/>
            <person name="Morin E."/>
            <person name="Grelet G."/>
            <person name="Kuo A."/>
            <person name="Kohler A."/>
            <person name="Daghino S."/>
            <person name="Barry K."/>
            <person name="Choi C."/>
            <person name="Cichocki N."/>
            <person name="Clum A."/>
            <person name="Copeland A."/>
            <person name="Hainaut M."/>
            <person name="Haridas S."/>
            <person name="Labutti K."/>
            <person name="Lindquist E."/>
            <person name="Lipzen A."/>
            <person name="Khouja H.-R."/>
            <person name="Murat C."/>
            <person name="Ohm R."/>
            <person name="Olson A."/>
            <person name="Spatafora J."/>
            <person name="Veneault-Fourrey C."/>
            <person name="Henrissat B."/>
            <person name="Grigoriev I."/>
            <person name="Martin F."/>
            <person name="Perotto S."/>
        </authorList>
    </citation>
    <scope>NUCLEOTIDE SEQUENCE [LARGE SCALE GENOMIC DNA]</scope>
    <source>
        <strain evidence="4 5">F</strain>
    </source>
</reference>
<proteinExistence type="predicted"/>
<feature type="coiled-coil region" evidence="1">
    <location>
        <begin position="462"/>
        <end position="492"/>
    </location>
</feature>
<organism evidence="4 5">
    <name type="scientific">Hyaloscypha variabilis (strain UAMH 11265 / GT02V1 / F)</name>
    <name type="common">Meliniomyces variabilis</name>
    <dbReference type="NCBI Taxonomy" id="1149755"/>
    <lineage>
        <taxon>Eukaryota</taxon>
        <taxon>Fungi</taxon>
        <taxon>Dikarya</taxon>
        <taxon>Ascomycota</taxon>
        <taxon>Pezizomycotina</taxon>
        <taxon>Leotiomycetes</taxon>
        <taxon>Helotiales</taxon>
        <taxon>Hyaloscyphaceae</taxon>
        <taxon>Hyaloscypha</taxon>
        <taxon>Hyaloscypha variabilis</taxon>
    </lineage>
</organism>
<feature type="compositionally biased region" description="Polar residues" evidence="2">
    <location>
        <begin position="340"/>
        <end position="356"/>
    </location>
</feature>
<dbReference type="EMBL" id="KZ613952">
    <property type="protein sequence ID" value="PMD35331.1"/>
    <property type="molecule type" value="Genomic_DNA"/>
</dbReference>
<evidence type="ECO:0000256" key="2">
    <source>
        <dbReference type="SAM" id="MobiDB-lite"/>
    </source>
</evidence>
<evidence type="ECO:0000313" key="4">
    <source>
        <dbReference type="EMBL" id="PMD35331.1"/>
    </source>
</evidence>
<evidence type="ECO:0000313" key="5">
    <source>
        <dbReference type="Proteomes" id="UP000235786"/>
    </source>
</evidence>
<dbReference type="InterPro" id="IPR001005">
    <property type="entry name" value="SANT/Myb"/>
</dbReference>
<feature type="domain" description="Myb-like" evidence="3">
    <location>
        <begin position="105"/>
        <end position="165"/>
    </location>
</feature>
<name>A0A2J6R9Y5_HYAVF</name>
<evidence type="ECO:0000259" key="3">
    <source>
        <dbReference type="PROSITE" id="PS50090"/>
    </source>
</evidence>
<sequence length="690" mass="79116">MSTTAQQLKSNISTLRVGWDPESTIKGDSPVARSNPNPHKTKRRFDANGEIEDESQVEISAGKNVKVESTKDKPEDIFAGKRQRRSRAEAEAEATEAEPRLIRGWCKKERDLLLRLANEQLQLESIDENETISWIKLWKRVSSALNEAGYQRSPAACCGYWRRYQNGEINSFDLVNDNIKRPNMLGTRSQQENALAMNIPANSISNGVNWPTTQVGQESMSMSMRMREYQIQETSTATEDQSSSKQASTRMYKYLVVGTLKDNSDVLVYARGRKQRNVDREKIKLSITEEATRQNSLDLSKPFQDQTAFYEEFRSATWEETETLILTQYKLVEKNMVCPGSTSQRTRNSQVDTTLPHTPANCHPMERDHQSNQQKSQVSAVENSVTAYGHGLQSVQPQVEPLPRGTIDIPVVNMPIPQKFQNIEDDEEGNEEDNEKDEDFEKFVADTERAKQDAVKGALRYARSMKKEKKLLQSKEEQLNRREALIGDMEREIERRSASLATKEDTLKRREDALKRNEIRISREEISLQERVRELDIKEAERRQLRAELEDFPARVKTATAGFVASPTEPPRDLDLKGFHFETVFEVIPQGCPDAGTFKEKIGVRIPINGKPFDKFQYLTPLSELVVDGELDGKQFSHHSRSYNHYTKDGSEKMVQKLIPDCLVQHQGNYYIHRLVLKEIKEEKVQNLRI</sequence>
<protein>
    <recommendedName>
        <fullName evidence="3">Myb-like domain-containing protein</fullName>
    </recommendedName>
</protein>
<feature type="region of interest" description="Disordered" evidence="2">
    <location>
        <begin position="1"/>
        <end position="71"/>
    </location>
</feature>
<dbReference type="AlphaFoldDB" id="A0A2J6R9Y5"/>